<accession>A0ACB0JPY8</accession>
<sequence>MMQRLIPKLRHLAVQSRQTLQPLPSSHRFLHHSLPQPLHSASTTFTSRSLFNLASFPFYASRPSLFSPSLIQIRHVSARDRSSKRKPVTPVKSKVKKTKIKSYSRSYKSRFRLMSDGSFRRWREGKRHNAHLKSKIAKRRLRQPALVPVAYAKVMKKLGFCG</sequence>
<dbReference type="EMBL" id="CASHSV030000109">
    <property type="protein sequence ID" value="CAJ2647060.1"/>
    <property type="molecule type" value="Genomic_DNA"/>
</dbReference>
<evidence type="ECO:0000313" key="2">
    <source>
        <dbReference type="Proteomes" id="UP001177021"/>
    </source>
</evidence>
<keyword evidence="2" id="KW-1185">Reference proteome</keyword>
<gene>
    <name evidence="1" type="ORF">MILVUS5_LOCUS15655</name>
</gene>
<protein>
    <submittedName>
        <fullName evidence="1">Uncharacterized protein</fullName>
    </submittedName>
</protein>
<name>A0ACB0JPY8_TRIPR</name>
<comment type="caution">
    <text evidence="1">The sequence shown here is derived from an EMBL/GenBank/DDBJ whole genome shotgun (WGS) entry which is preliminary data.</text>
</comment>
<reference evidence="1" key="1">
    <citation type="submission" date="2023-10" db="EMBL/GenBank/DDBJ databases">
        <authorList>
            <person name="Rodriguez Cubillos JULIANA M."/>
            <person name="De Vega J."/>
        </authorList>
    </citation>
    <scope>NUCLEOTIDE SEQUENCE</scope>
</reference>
<dbReference type="Proteomes" id="UP001177021">
    <property type="component" value="Unassembled WGS sequence"/>
</dbReference>
<evidence type="ECO:0000313" key="1">
    <source>
        <dbReference type="EMBL" id="CAJ2647060.1"/>
    </source>
</evidence>
<organism evidence="1 2">
    <name type="scientific">Trifolium pratense</name>
    <name type="common">Red clover</name>
    <dbReference type="NCBI Taxonomy" id="57577"/>
    <lineage>
        <taxon>Eukaryota</taxon>
        <taxon>Viridiplantae</taxon>
        <taxon>Streptophyta</taxon>
        <taxon>Embryophyta</taxon>
        <taxon>Tracheophyta</taxon>
        <taxon>Spermatophyta</taxon>
        <taxon>Magnoliopsida</taxon>
        <taxon>eudicotyledons</taxon>
        <taxon>Gunneridae</taxon>
        <taxon>Pentapetalae</taxon>
        <taxon>rosids</taxon>
        <taxon>fabids</taxon>
        <taxon>Fabales</taxon>
        <taxon>Fabaceae</taxon>
        <taxon>Papilionoideae</taxon>
        <taxon>50 kb inversion clade</taxon>
        <taxon>NPAAA clade</taxon>
        <taxon>Hologalegina</taxon>
        <taxon>IRL clade</taxon>
        <taxon>Trifolieae</taxon>
        <taxon>Trifolium</taxon>
    </lineage>
</organism>
<proteinExistence type="predicted"/>